<dbReference type="InParanoid" id="A0A165E632"/>
<evidence type="ECO:0000256" key="1">
    <source>
        <dbReference type="SAM" id="Phobius"/>
    </source>
</evidence>
<feature type="transmembrane region" description="Helical" evidence="1">
    <location>
        <begin position="25"/>
        <end position="43"/>
    </location>
</feature>
<keyword evidence="1" id="KW-0472">Membrane</keyword>
<organism evidence="2 3">
    <name type="scientific">Exidia glandulosa HHB12029</name>
    <dbReference type="NCBI Taxonomy" id="1314781"/>
    <lineage>
        <taxon>Eukaryota</taxon>
        <taxon>Fungi</taxon>
        <taxon>Dikarya</taxon>
        <taxon>Basidiomycota</taxon>
        <taxon>Agaricomycotina</taxon>
        <taxon>Agaricomycetes</taxon>
        <taxon>Auriculariales</taxon>
        <taxon>Exidiaceae</taxon>
        <taxon>Exidia</taxon>
    </lineage>
</organism>
<gene>
    <name evidence="2" type="ORF">EXIGLDRAFT_774923</name>
</gene>
<sequence length="151" mass="16773">VASTHPADVSLTRRKLYCSVAHNPLSIVVSLFTAAILLSTIYYEVRIMLTLRRTYNGLRGTEFEERAGVDAHLVLRVAIFGVYAIVGFILSLVSVFVSTPAPDLFIATVPLVIALVFGIQADIQGEWAFWRRLRTPGRPDSKGPRMRIDDV</sequence>
<name>A0A165E632_EXIGL</name>
<dbReference type="STRING" id="1314781.A0A165E632"/>
<reference evidence="2 3" key="1">
    <citation type="journal article" date="2016" name="Mol. Biol. Evol.">
        <title>Comparative Genomics of Early-Diverging Mushroom-Forming Fungi Provides Insights into the Origins of Lignocellulose Decay Capabilities.</title>
        <authorList>
            <person name="Nagy L.G."/>
            <person name="Riley R."/>
            <person name="Tritt A."/>
            <person name="Adam C."/>
            <person name="Daum C."/>
            <person name="Floudas D."/>
            <person name="Sun H."/>
            <person name="Yadav J.S."/>
            <person name="Pangilinan J."/>
            <person name="Larsson K.H."/>
            <person name="Matsuura K."/>
            <person name="Barry K."/>
            <person name="Labutti K."/>
            <person name="Kuo R."/>
            <person name="Ohm R.A."/>
            <person name="Bhattacharya S.S."/>
            <person name="Shirouzu T."/>
            <person name="Yoshinaga Y."/>
            <person name="Martin F.M."/>
            <person name="Grigoriev I.V."/>
            <person name="Hibbett D.S."/>
        </authorList>
    </citation>
    <scope>NUCLEOTIDE SEQUENCE [LARGE SCALE GENOMIC DNA]</scope>
    <source>
        <strain evidence="2 3">HHB12029</strain>
    </source>
</reference>
<dbReference type="OrthoDB" id="3222065at2759"/>
<keyword evidence="1" id="KW-1133">Transmembrane helix</keyword>
<dbReference type="AlphaFoldDB" id="A0A165E632"/>
<proteinExistence type="predicted"/>
<evidence type="ECO:0000313" key="2">
    <source>
        <dbReference type="EMBL" id="KZV86155.1"/>
    </source>
</evidence>
<dbReference type="EMBL" id="KV426165">
    <property type="protein sequence ID" value="KZV86155.1"/>
    <property type="molecule type" value="Genomic_DNA"/>
</dbReference>
<feature type="non-terminal residue" evidence="2">
    <location>
        <position position="1"/>
    </location>
</feature>
<dbReference type="Proteomes" id="UP000077266">
    <property type="component" value="Unassembled WGS sequence"/>
</dbReference>
<keyword evidence="1" id="KW-0812">Transmembrane</keyword>
<accession>A0A165E632</accession>
<evidence type="ECO:0000313" key="3">
    <source>
        <dbReference type="Proteomes" id="UP000077266"/>
    </source>
</evidence>
<feature type="transmembrane region" description="Helical" evidence="1">
    <location>
        <begin position="73"/>
        <end position="98"/>
    </location>
</feature>
<feature type="transmembrane region" description="Helical" evidence="1">
    <location>
        <begin position="104"/>
        <end position="123"/>
    </location>
</feature>
<protein>
    <submittedName>
        <fullName evidence="2">Uncharacterized protein</fullName>
    </submittedName>
</protein>
<keyword evidence="3" id="KW-1185">Reference proteome</keyword>